<gene>
    <name evidence="7" type="primary">spxA</name>
    <name evidence="6" type="synonym">spx</name>
    <name evidence="7" type="ORF">HMPREF0493_1511</name>
</gene>
<comment type="subunit">
    <text evidence="6">Interacts with the C-terminal domain of the alpha subunit of the RNAP.</text>
</comment>
<comment type="subcellular location">
    <subcellularLocation>
        <location evidence="6">Cytoplasm</location>
    </subcellularLocation>
</comment>
<reference evidence="7 8" key="1">
    <citation type="submission" date="2010-04" db="EMBL/GenBank/DDBJ databases">
        <authorList>
            <person name="Muzny D."/>
            <person name="Qin X."/>
            <person name="Deng J."/>
            <person name="Jiang H."/>
            <person name="Liu Y."/>
            <person name="Qu J."/>
            <person name="Song X.-Z."/>
            <person name="Zhang L."/>
            <person name="Thornton R."/>
            <person name="Coyle M."/>
            <person name="Francisco L."/>
            <person name="Jackson L."/>
            <person name="Javaid M."/>
            <person name="Korchina V."/>
            <person name="Kovar C."/>
            <person name="Mata R."/>
            <person name="Mathew T."/>
            <person name="Ngo R."/>
            <person name="Nguyen L."/>
            <person name="Nguyen N."/>
            <person name="Okwuonu G."/>
            <person name="Ongeri F."/>
            <person name="Pham C."/>
            <person name="Simmons D."/>
            <person name="Wilczek-Boney K."/>
            <person name="Hale W."/>
            <person name="Jakkamsetti A."/>
            <person name="Pham P."/>
            <person name="Ruth R."/>
            <person name="San Lucas F."/>
            <person name="Warren J."/>
            <person name="Zhang J."/>
            <person name="Zhao Z."/>
            <person name="Zhou C."/>
            <person name="Zhu D."/>
            <person name="Lee S."/>
            <person name="Bess C."/>
            <person name="Blankenburg K."/>
            <person name="Forbes L."/>
            <person name="Fu Q."/>
            <person name="Gubbala S."/>
            <person name="Hirani K."/>
            <person name="Jayaseelan J.C."/>
            <person name="Lara F."/>
            <person name="Munidasa M."/>
            <person name="Palculict T."/>
            <person name="Patil S."/>
            <person name="Pu L.-L."/>
            <person name="Saada N."/>
            <person name="Tang L."/>
            <person name="Weissenberger G."/>
            <person name="Zhu Y."/>
            <person name="Hemphill L."/>
            <person name="Shang Y."/>
            <person name="Youmans B."/>
            <person name="Ayvaz T."/>
            <person name="Ross M."/>
            <person name="Santibanez J."/>
            <person name="Aqrawi P."/>
            <person name="Gross S."/>
            <person name="Joshi V."/>
            <person name="Fowler G."/>
            <person name="Nazareth L."/>
            <person name="Reid J."/>
            <person name="Worley K."/>
            <person name="Petrosino J."/>
            <person name="Highlander S."/>
            <person name="Gibbs R."/>
        </authorList>
    </citation>
    <scope>NUCLEOTIDE SEQUENCE [LARGE SCALE GENOMIC DNA]</scope>
    <source>
        <strain evidence="7 8">DSM 11664</strain>
    </source>
</reference>
<dbReference type="CDD" id="cd03032">
    <property type="entry name" value="ArsC_Spx"/>
    <property type="match status" value="1"/>
</dbReference>
<dbReference type="Gene3D" id="3.40.30.10">
    <property type="entry name" value="Glutaredoxin"/>
    <property type="match status" value="1"/>
</dbReference>
<organism evidence="7 8">
    <name type="scientific">Lactobacillus amylolyticus DSM 11664</name>
    <dbReference type="NCBI Taxonomy" id="585524"/>
    <lineage>
        <taxon>Bacteria</taxon>
        <taxon>Bacillati</taxon>
        <taxon>Bacillota</taxon>
        <taxon>Bacilli</taxon>
        <taxon>Lactobacillales</taxon>
        <taxon>Lactobacillaceae</taxon>
        <taxon>Lactobacillus</taxon>
    </lineage>
</organism>
<dbReference type="EMBL" id="ADNY01000066">
    <property type="protein sequence ID" value="EFG54746.1"/>
    <property type="molecule type" value="Genomic_DNA"/>
</dbReference>
<evidence type="ECO:0000256" key="6">
    <source>
        <dbReference type="HAMAP-Rule" id="MF_01132"/>
    </source>
</evidence>
<proteinExistence type="inferred from homology"/>
<dbReference type="InterPro" id="IPR023731">
    <property type="entry name" value="Spx"/>
</dbReference>
<evidence type="ECO:0000313" key="8">
    <source>
        <dbReference type="Proteomes" id="UP000004069"/>
    </source>
</evidence>
<accession>D4YVF0</accession>
<dbReference type="InterPro" id="IPR006504">
    <property type="entry name" value="Tscrpt_reg_Spx/MgsR"/>
</dbReference>
<dbReference type="SUPFAM" id="SSF52833">
    <property type="entry name" value="Thioredoxin-like"/>
    <property type="match status" value="1"/>
</dbReference>
<dbReference type="Pfam" id="PF03960">
    <property type="entry name" value="ArsC"/>
    <property type="match status" value="1"/>
</dbReference>
<dbReference type="NCBIfam" id="NF009885">
    <property type="entry name" value="PRK13344.1"/>
    <property type="match status" value="1"/>
</dbReference>
<dbReference type="HAMAP" id="MF_01132">
    <property type="entry name" value="Spx"/>
    <property type="match status" value="1"/>
</dbReference>
<evidence type="ECO:0000256" key="3">
    <source>
        <dbReference type="ARBA" id="ARBA00023157"/>
    </source>
</evidence>
<name>D4YVF0_9LACO</name>
<dbReference type="PROSITE" id="PS51353">
    <property type="entry name" value="ARSC"/>
    <property type="match status" value="1"/>
</dbReference>
<feature type="disulfide bond" description="Redox-active" evidence="6">
    <location>
        <begin position="39"/>
        <end position="42"/>
    </location>
</feature>
<evidence type="ECO:0000256" key="1">
    <source>
        <dbReference type="ARBA" id="ARBA00022490"/>
    </source>
</evidence>
<keyword evidence="8" id="KW-1185">Reference proteome</keyword>
<evidence type="ECO:0000313" key="7">
    <source>
        <dbReference type="EMBL" id="EFG54746.1"/>
    </source>
</evidence>
<sequence>MTYKKKVNVLYLIKHEKAYTIICSEEREKMVDLYVSPSCTSCRKAKAWLEKHNIPYKERNIFSEPLTKRELLQILRMTENGTEEIISTRSRAFQQLKINLDDLSIDKLLDLVEKNPSLLRRPIIMDDRRLQVGYNEDEIRRFLPRKVRRLELAEAQKIADL</sequence>
<dbReference type="InterPro" id="IPR006660">
    <property type="entry name" value="Arsenate_reductase-like"/>
</dbReference>
<comment type="similarity">
    <text evidence="6">Belongs to the ArsC family. Spx subfamily.</text>
</comment>
<dbReference type="NCBIfam" id="NF009210">
    <property type="entry name" value="PRK12559.1"/>
    <property type="match status" value="1"/>
</dbReference>
<evidence type="ECO:0000256" key="5">
    <source>
        <dbReference type="ARBA" id="ARBA00023284"/>
    </source>
</evidence>
<keyword evidence="1 6" id="KW-0963">Cytoplasm</keyword>
<evidence type="ECO:0000256" key="2">
    <source>
        <dbReference type="ARBA" id="ARBA00023015"/>
    </source>
</evidence>
<dbReference type="eggNOG" id="COG1393">
    <property type="taxonomic scope" value="Bacteria"/>
</dbReference>
<dbReference type="STRING" id="83683.B1745_04940"/>
<comment type="caution">
    <text evidence="7">The sequence shown here is derived from an EMBL/GenBank/DDBJ whole genome shotgun (WGS) entry which is preliminary data.</text>
</comment>
<keyword evidence="5 6" id="KW-0676">Redox-active center</keyword>
<comment type="function">
    <text evidence="6">Global transcriptional regulator that plays a key role in stress response and exerts either positive or negative regulation of genes. Acts by interacting with the C-terminal domain of the alpha subunit of the RNA polymerase (RNAP). This interaction can enhance binding of RNAP to the promoter region of target genes and stimulate their transcription, or block interaction of RNAP with activator.</text>
</comment>
<keyword evidence="3 6" id="KW-1015">Disulfide bond</keyword>
<evidence type="ECO:0000256" key="4">
    <source>
        <dbReference type="ARBA" id="ARBA00023163"/>
    </source>
</evidence>
<dbReference type="PROSITE" id="PS51354">
    <property type="entry name" value="GLUTAREDOXIN_2"/>
    <property type="match status" value="1"/>
</dbReference>
<dbReference type="NCBIfam" id="TIGR01617">
    <property type="entry name" value="arsC_related"/>
    <property type="match status" value="1"/>
</dbReference>
<keyword evidence="2 6" id="KW-0805">Transcription regulation</keyword>
<dbReference type="GO" id="GO:0005737">
    <property type="term" value="C:cytoplasm"/>
    <property type="evidence" value="ECO:0007669"/>
    <property type="project" value="UniProtKB-SubCell"/>
</dbReference>
<dbReference type="NCBIfam" id="NF002459">
    <property type="entry name" value="PRK01655.1"/>
    <property type="match status" value="1"/>
</dbReference>
<dbReference type="PANTHER" id="PTHR30041">
    <property type="entry name" value="ARSENATE REDUCTASE"/>
    <property type="match status" value="1"/>
</dbReference>
<protein>
    <recommendedName>
        <fullName evidence="6">Global transcriptional regulator Spx</fullName>
    </recommendedName>
</protein>
<dbReference type="PANTHER" id="PTHR30041:SF7">
    <property type="entry name" value="GLOBAL TRANSCRIPTIONAL REGULATOR SPX"/>
    <property type="match status" value="1"/>
</dbReference>
<keyword evidence="4 6" id="KW-0804">Transcription</keyword>
<dbReference type="Proteomes" id="UP000004069">
    <property type="component" value="Unassembled WGS sequence"/>
</dbReference>
<dbReference type="GO" id="GO:0045892">
    <property type="term" value="P:negative regulation of DNA-templated transcription"/>
    <property type="evidence" value="ECO:0007669"/>
    <property type="project" value="InterPro"/>
</dbReference>
<dbReference type="InterPro" id="IPR036249">
    <property type="entry name" value="Thioredoxin-like_sf"/>
</dbReference>
<dbReference type="AlphaFoldDB" id="D4YVF0"/>